<dbReference type="SUPFAM" id="SSF56300">
    <property type="entry name" value="Metallo-dependent phosphatases"/>
    <property type="match status" value="1"/>
</dbReference>
<feature type="domain" description="Calcineurin-like phosphoesterase" evidence="2">
    <location>
        <begin position="79"/>
        <end position="260"/>
    </location>
</feature>
<dbReference type="InterPro" id="IPR051693">
    <property type="entry name" value="UPF0046_metallophosphoest"/>
</dbReference>
<dbReference type="PANTHER" id="PTHR12905">
    <property type="entry name" value="METALLOPHOSPHOESTERASE"/>
    <property type="match status" value="1"/>
</dbReference>
<dbReference type="CDD" id="cd07379">
    <property type="entry name" value="MPP_239FB"/>
    <property type="match status" value="1"/>
</dbReference>
<comment type="similarity">
    <text evidence="1">Belongs to the UPF0046 family.</text>
</comment>
<dbReference type="Proteomes" id="UP000663881">
    <property type="component" value="Unassembled WGS sequence"/>
</dbReference>
<organism evidence="3 5">
    <name type="scientific">Adineta steineri</name>
    <dbReference type="NCBI Taxonomy" id="433720"/>
    <lineage>
        <taxon>Eukaryota</taxon>
        <taxon>Metazoa</taxon>
        <taxon>Spiralia</taxon>
        <taxon>Gnathifera</taxon>
        <taxon>Rotifera</taxon>
        <taxon>Eurotatoria</taxon>
        <taxon>Bdelloidea</taxon>
        <taxon>Adinetida</taxon>
        <taxon>Adinetidae</taxon>
        <taxon>Adineta</taxon>
    </lineage>
</organism>
<comment type="caution">
    <text evidence="3">The sequence shown here is derived from an EMBL/GenBank/DDBJ whole genome shotgun (WGS) entry which is preliminary data.</text>
</comment>
<evidence type="ECO:0000313" key="4">
    <source>
        <dbReference type="EMBL" id="CAF3754820.1"/>
    </source>
</evidence>
<dbReference type="Pfam" id="PF00149">
    <property type="entry name" value="Metallophos"/>
    <property type="match status" value="1"/>
</dbReference>
<reference evidence="3" key="1">
    <citation type="submission" date="2021-02" db="EMBL/GenBank/DDBJ databases">
        <authorList>
            <person name="Nowell W R."/>
        </authorList>
    </citation>
    <scope>NUCLEOTIDE SEQUENCE</scope>
</reference>
<evidence type="ECO:0000256" key="1">
    <source>
        <dbReference type="ARBA" id="ARBA00007993"/>
    </source>
</evidence>
<dbReference type="Gene3D" id="3.60.21.10">
    <property type="match status" value="1"/>
</dbReference>
<dbReference type="EMBL" id="CAJNON010000209">
    <property type="protein sequence ID" value="CAF1104462.1"/>
    <property type="molecule type" value="Genomic_DNA"/>
</dbReference>
<sequence length="309" mass="35558">MFKASTYLWCCCLRRCHVQRVRGHPAAALHHLTHFPPYEVDEQVLPFSPTRHYGTGTEDDPFTIYRDPQLIGKDNLKRLRFVCISDTHNQIHKIKIPNGDVFVHCGDAVRWSSAARDILVYNEFVGALPHRHKLFIGGNHCVCLDPKRPEQSQKILSNMIYLQDSMTDIEGVQIYGSPWRPKRGIIYPAEAFGYDPARIREEKWSNIPADIDILLTHGPPYSVRDYHPLTDERIGDPGLLDEVVTRVRPRIHLFGHMHKCRGASLYKSENNQILEGDHFQPQSNDILFVNLAIHQGKTLGEPVVIDYYY</sequence>
<dbReference type="GO" id="GO:0016787">
    <property type="term" value="F:hydrolase activity"/>
    <property type="evidence" value="ECO:0007669"/>
    <property type="project" value="InterPro"/>
</dbReference>
<dbReference type="Proteomes" id="UP000663891">
    <property type="component" value="Unassembled WGS sequence"/>
</dbReference>
<dbReference type="PANTHER" id="PTHR12905:SF0">
    <property type="entry name" value="CALCINEURIN-LIKE PHOSPHOESTERASE DOMAIN-CONTAINING PROTEIN"/>
    <property type="match status" value="1"/>
</dbReference>
<proteinExistence type="inferred from homology"/>
<evidence type="ECO:0000259" key="2">
    <source>
        <dbReference type="Pfam" id="PF00149"/>
    </source>
</evidence>
<dbReference type="AlphaFoldDB" id="A0A814PI48"/>
<dbReference type="InterPro" id="IPR029052">
    <property type="entry name" value="Metallo-depent_PP-like"/>
</dbReference>
<evidence type="ECO:0000313" key="5">
    <source>
        <dbReference type="Proteomes" id="UP000663891"/>
    </source>
</evidence>
<accession>A0A814PI48</accession>
<dbReference type="OrthoDB" id="9970068at2759"/>
<gene>
    <name evidence="4" type="ORF">OKA104_LOCUS15899</name>
    <name evidence="3" type="ORF">VCS650_LOCUS20284</name>
</gene>
<dbReference type="EMBL" id="CAJOAY010000890">
    <property type="protein sequence ID" value="CAF3754820.1"/>
    <property type="molecule type" value="Genomic_DNA"/>
</dbReference>
<dbReference type="InterPro" id="IPR004843">
    <property type="entry name" value="Calcineurin-like_PHP"/>
</dbReference>
<evidence type="ECO:0000313" key="3">
    <source>
        <dbReference type="EMBL" id="CAF1104462.1"/>
    </source>
</evidence>
<name>A0A814PI48_9BILA</name>
<protein>
    <recommendedName>
        <fullName evidence="2">Calcineurin-like phosphoesterase domain-containing protein</fullName>
    </recommendedName>
</protein>